<reference evidence="3 4" key="1">
    <citation type="submission" date="2023-11" db="EMBL/GenBank/DDBJ databases">
        <title>An acidophilic fungus is an integral part of prey digestion in a carnivorous sundew plant.</title>
        <authorList>
            <person name="Tsai I.J."/>
        </authorList>
    </citation>
    <scope>NUCLEOTIDE SEQUENCE [LARGE SCALE GENOMIC DNA]</scope>
    <source>
        <strain evidence="3">169a</strain>
    </source>
</reference>
<evidence type="ECO:0000313" key="4">
    <source>
        <dbReference type="Proteomes" id="UP001303373"/>
    </source>
</evidence>
<sequence>MHFVTAILSGSALLAGLAAAQTVQSKPFNLIVENAQNKSINGLGFASCHEGAAIESLCLGYDKATFYLNTTQGGQSGVTGDGVPGVLNWNLKGSNFVESEGMSFFVDPSTNVALPLFEPAYQSQYVAFDGKDLMNIQSYLDDTKSPPNSEQARALYRWYVCNSNFEGYVYQTLNWVLGNGKPQNPSCQKVDIKRVFI</sequence>
<dbReference type="InterPro" id="IPR057229">
    <property type="entry name" value="DUF7907"/>
</dbReference>
<keyword evidence="1" id="KW-0732">Signal</keyword>
<dbReference type="Pfam" id="PF25484">
    <property type="entry name" value="DUF7907"/>
    <property type="match status" value="1"/>
</dbReference>
<evidence type="ECO:0000256" key="1">
    <source>
        <dbReference type="SAM" id="SignalP"/>
    </source>
</evidence>
<organism evidence="3 4">
    <name type="scientific">Acrodontium crateriforme</name>
    <dbReference type="NCBI Taxonomy" id="150365"/>
    <lineage>
        <taxon>Eukaryota</taxon>
        <taxon>Fungi</taxon>
        <taxon>Dikarya</taxon>
        <taxon>Ascomycota</taxon>
        <taxon>Pezizomycotina</taxon>
        <taxon>Dothideomycetes</taxon>
        <taxon>Dothideomycetidae</taxon>
        <taxon>Mycosphaerellales</taxon>
        <taxon>Teratosphaeriaceae</taxon>
        <taxon>Acrodontium</taxon>
    </lineage>
</organism>
<keyword evidence="4" id="KW-1185">Reference proteome</keyword>
<accession>A0AAQ3M912</accession>
<feature type="chain" id="PRO_5043019102" description="DUF7907 domain-containing protein" evidence="1">
    <location>
        <begin position="21"/>
        <end position="197"/>
    </location>
</feature>
<feature type="signal peptide" evidence="1">
    <location>
        <begin position="1"/>
        <end position="20"/>
    </location>
</feature>
<dbReference type="AlphaFoldDB" id="A0AAQ3M912"/>
<evidence type="ECO:0000259" key="2">
    <source>
        <dbReference type="Pfam" id="PF25484"/>
    </source>
</evidence>
<dbReference type="Proteomes" id="UP001303373">
    <property type="component" value="Chromosome 11"/>
</dbReference>
<gene>
    <name evidence="3" type="ORF">R9X50_00677200</name>
</gene>
<name>A0AAQ3M912_9PEZI</name>
<dbReference type="EMBL" id="CP138590">
    <property type="protein sequence ID" value="WPH03889.1"/>
    <property type="molecule type" value="Genomic_DNA"/>
</dbReference>
<feature type="domain" description="DUF7907" evidence="2">
    <location>
        <begin position="25"/>
        <end position="195"/>
    </location>
</feature>
<proteinExistence type="predicted"/>
<protein>
    <recommendedName>
        <fullName evidence="2">DUF7907 domain-containing protein</fullName>
    </recommendedName>
</protein>
<evidence type="ECO:0000313" key="3">
    <source>
        <dbReference type="EMBL" id="WPH03889.1"/>
    </source>
</evidence>